<name>A0A914PBZ8_9BILA</name>
<dbReference type="InterPro" id="IPR000906">
    <property type="entry name" value="ZU5_dom"/>
</dbReference>
<accession>A0A914PBZ8</accession>
<organism evidence="2 3">
    <name type="scientific">Panagrolaimus davidi</name>
    <dbReference type="NCBI Taxonomy" id="227884"/>
    <lineage>
        <taxon>Eukaryota</taxon>
        <taxon>Metazoa</taxon>
        <taxon>Ecdysozoa</taxon>
        <taxon>Nematoda</taxon>
        <taxon>Chromadorea</taxon>
        <taxon>Rhabditida</taxon>
        <taxon>Tylenchina</taxon>
        <taxon>Panagrolaimomorpha</taxon>
        <taxon>Panagrolaimoidea</taxon>
        <taxon>Panagrolaimidae</taxon>
        <taxon>Panagrolaimus</taxon>
    </lineage>
</organism>
<dbReference type="AlphaFoldDB" id="A0A914PBZ8"/>
<evidence type="ECO:0000313" key="2">
    <source>
        <dbReference type="Proteomes" id="UP000887578"/>
    </source>
</evidence>
<dbReference type="Pfam" id="PF00791">
    <property type="entry name" value="ZU5"/>
    <property type="match status" value="1"/>
</dbReference>
<evidence type="ECO:0000259" key="1">
    <source>
        <dbReference type="PROSITE" id="PS51145"/>
    </source>
</evidence>
<sequence>MSPLVVCGPQGLKFNCPVELRLPHKFTAGDPMGKNVVLKSGHGSQWTNIELVQPPRSDPSSKFVSVLIKHF</sequence>
<keyword evidence="2" id="KW-1185">Reference proteome</keyword>
<dbReference type="Gene3D" id="2.60.220.30">
    <property type="match status" value="1"/>
</dbReference>
<evidence type="ECO:0000313" key="3">
    <source>
        <dbReference type="WBParaSite" id="PDA_v2.g1569.t1"/>
    </source>
</evidence>
<protein>
    <submittedName>
        <fullName evidence="3">ZU5 domain-containing protein</fullName>
    </submittedName>
</protein>
<reference evidence="3" key="1">
    <citation type="submission" date="2022-11" db="UniProtKB">
        <authorList>
            <consortium name="WormBaseParasite"/>
        </authorList>
    </citation>
    <scope>IDENTIFICATION</scope>
</reference>
<feature type="domain" description="ZU5" evidence="1">
    <location>
        <begin position="1"/>
        <end position="71"/>
    </location>
</feature>
<dbReference type="PROSITE" id="PS51145">
    <property type="entry name" value="ZU5"/>
    <property type="match status" value="1"/>
</dbReference>
<dbReference type="Proteomes" id="UP000887578">
    <property type="component" value="Unplaced"/>
</dbReference>
<proteinExistence type="predicted"/>
<dbReference type="WBParaSite" id="PDA_v2.g1569.t1">
    <property type="protein sequence ID" value="PDA_v2.g1569.t1"/>
    <property type="gene ID" value="PDA_v2.g1569"/>
</dbReference>